<evidence type="ECO:0000313" key="5">
    <source>
        <dbReference type="Proteomes" id="UP000290849"/>
    </source>
</evidence>
<dbReference type="Pfam" id="PF00881">
    <property type="entry name" value="Nitroreductase"/>
    <property type="match status" value="1"/>
</dbReference>
<dbReference type="OrthoDB" id="9802510at2"/>
<evidence type="ECO:0000313" key="4">
    <source>
        <dbReference type="EMBL" id="RXN92413.1"/>
    </source>
</evidence>
<comment type="similarity">
    <text evidence="1">Belongs to the nitroreductase family.</text>
</comment>
<protein>
    <submittedName>
        <fullName evidence="4">Nitroreductase family protein</fullName>
    </submittedName>
</protein>
<name>A0A4Q1HPF5_9BURK</name>
<sequence length="197" mass="21559">MGKHTRNAEHPISEIFLERWSPRAYTGETISEAELLTMLEAARWAPSAYNMQPWRFIYARKGTAHWERLLAVLNEFNQSWARNASALIVVLSAETGTPPGKDQPVPNASHSFDTGAAWGFLALQASLQGWQAHGMAGIDREKARADLGVPAGYKVEAAVAIGKPGDKSTLPEALQAREGYSARQPLANVVAEGRFDF</sequence>
<organism evidence="4 5">
    <name type="scientific">Achromobacter aloeverae</name>
    <dbReference type="NCBI Taxonomy" id="1750518"/>
    <lineage>
        <taxon>Bacteria</taxon>
        <taxon>Pseudomonadati</taxon>
        <taxon>Pseudomonadota</taxon>
        <taxon>Betaproteobacteria</taxon>
        <taxon>Burkholderiales</taxon>
        <taxon>Alcaligenaceae</taxon>
        <taxon>Achromobacter</taxon>
    </lineage>
</organism>
<dbReference type="SUPFAM" id="SSF55469">
    <property type="entry name" value="FMN-dependent nitroreductase-like"/>
    <property type="match status" value="1"/>
</dbReference>
<dbReference type="PANTHER" id="PTHR43673">
    <property type="entry name" value="NAD(P)H NITROREDUCTASE YDGI-RELATED"/>
    <property type="match status" value="1"/>
</dbReference>
<comment type="caution">
    <text evidence="4">The sequence shown here is derived from an EMBL/GenBank/DDBJ whole genome shotgun (WGS) entry which is preliminary data.</text>
</comment>
<dbReference type="RefSeq" id="WP_129148377.1">
    <property type="nucleotide sequence ID" value="NZ_JBHSDO010000016.1"/>
</dbReference>
<dbReference type="EMBL" id="PYAL01000001">
    <property type="protein sequence ID" value="RXN92413.1"/>
    <property type="molecule type" value="Genomic_DNA"/>
</dbReference>
<dbReference type="GO" id="GO:0016491">
    <property type="term" value="F:oxidoreductase activity"/>
    <property type="evidence" value="ECO:0007669"/>
    <property type="project" value="UniProtKB-KW"/>
</dbReference>
<dbReference type="CDD" id="cd02138">
    <property type="entry name" value="TdsD-like"/>
    <property type="match status" value="1"/>
</dbReference>
<evidence type="ECO:0000259" key="3">
    <source>
        <dbReference type="Pfam" id="PF00881"/>
    </source>
</evidence>
<dbReference type="Gene3D" id="3.40.109.10">
    <property type="entry name" value="NADH Oxidase"/>
    <property type="match status" value="1"/>
</dbReference>
<dbReference type="InterPro" id="IPR029479">
    <property type="entry name" value="Nitroreductase"/>
</dbReference>
<keyword evidence="5" id="KW-1185">Reference proteome</keyword>
<accession>A0A4Q1HPF5</accession>
<keyword evidence="2" id="KW-0560">Oxidoreductase</keyword>
<evidence type="ECO:0000256" key="2">
    <source>
        <dbReference type="ARBA" id="ARBA00023002"/>
    </source>
</evidence>
<dbReference type="Proteomes" id="UP000290849">
    <property type="component" value="Unassembled WGS sequence"/>
</dbReference>
<dbReference type="AlphaFoldDB" id="A0A4Q1HPF5"/>
<dbReference type="InterPro" id="IPR000415">
    <property type="entry name" value="Nitroreductase-like"/>
</dbReference>
<reference evidence="4 5" key="1">
    <citation type="journal article" date="2017" name="Int. J. Syst. Evol. Microbiol.">
        <title>Achromobacter aloeverae sp. nov., isolated from the root of Aloe vera (L.) Burm.f.</title>
        <authorList>
            <person name="Kuncharoen N."/>
            <person name="Muramatsu Y."/>
            <person name="Shibata C."/>
            <person name="Kamakura Y."/>
            <person name="Nakagawa Y."/>
            <person name="Tanasupawat S."/>
        </authorList>
    </citation>
    <scope>NUCLEOTIDE SEQUENCE [LARGE SCALE GENOMIC DNA]</scope>
    <source>
        <strain evidence="4 5">AVA-1</strain>
    </source>
</reference>
<dbReference type="PANTHER" id="PTHR43673:SF10">
    <property type="entry name" value="NADH DEHYDROGENASE_NAD(P)H NITROREDUCTASE XCC3605-RELATED"/>
    <property type="match status" value="1"/>
</dbReference>
<proteinExistence type="inferred from homology"/>
<evidence type="ECO:0000256" key="1">
    <source>
        <dbReference type="ARBA" id="ARBA00007118"/>
    </source>
</evidence>
<gene>
    <name evidence="4" type="ORF">C7R54_01245</name>
</gene>
<feature type="domain" description="Nitroreductase" evidence="3">
    <location>
        <begin position="18"/>
        <end position="163"/>
    </location>
</feature>